<gene>
    <name evidence="7" type="ORF">HIM_06872</name>
</gene>
<dbReference type="PANTHER" id="PTHR47178:SF5">
    <property type="entry name" value="FAD-BINDING DOMAIN-CONTAINING PROTEIN"/>
    <property type="match status" value="1"/>
</dbReference>
<proteinExistence type="predicted"/>
<sequence length="410" mass="44738">MTSPPQDILIIGGGLAGLCFAQGLTKAGIPFRIFERDASASWRPQGYRLRLNGEGASALRDVLSPELWERFEATCCSVELGETDINAIDGSSIACRAGGSPAMKGLKPYTCDRQVLRGILLTDLEDKIHYGKELVSYEIDTGGVIASFQDGTTAMGRFIVGADGRGSATRRQFLPDHRPLDTEGTCIYGKTPITPELMERFPTRAMRWMTLVVDRTPITQTLDVDDTAVTLLLEPIRFSDTASRQGVELPADYIYWVLVAREHIFDVSRDVPLPRHSGRDVAALSLRITECWHPDIRSVLHLQDETQSSLLRVVSSSPELRPWAPSDRVTVIGDAIHVMSPCGGVGAVTALVDGANLAKTIAAEGISAGSIGEFERAMREFAGANIRRSFAGGRKLFGQRPFEECKPYNG</sequence>
<keyword evidence="4" id="KW-0560">Oxidoreductase</keyword>
<dbReference type="OrthoDB" id="655030at2759"/>
<feature type="domain" description="FAD-binding" evidence="6">
    <location>
        <begin position="326"/>
        <end position="363"/>
    </location>
</feature>
<accession>A0A0F8A4K8</accession>
<dbReference type="Gene3D" id="3.50.50.60">
    <property type="entry name" value="FAD/NAD(P)-binding domain"/>
    <property type="match status" value="1"/>
</dbReference>
<evidence type="ECO:0000256" key="3">
    <source>
        <dbReference type="ARBA" id="ARBA00022827"/>
    </source>
</evidence>
<comment type="cofactor">
    <cofactor evidence="1">
        <name>FAD</name>
        <dbReference type="ChEBI" id="CHEBI:57692"/>
    </cofactor>
</comment>
<keyword evidence="8" id="KW-1185">Reference proteome</keyword>
<keyword evidence="3" id="KW-0274">FAD</keyword>
<evidence type="ECO:0000256" key="2">
    <source>
        <dbReference type="ARBA" id="ARBA00022630"/>
    </source>
</evidence>
<evidence type="ECO:0000256" key="1">
    <source>
        <dbReference type="ARBA" id="ARBA00001974"/>
    </source>
</evidence>
<protein>
    <recommendedName>
        <fullName evidence="6">FAD-binding domain-containing protein</fullName>
    </recommendedName>
</protein>
<name>A0A0F8A4K8_9HYPO</name>
<keyword evidence="2" id="KW-0285">Flavoprotein</keyword>
<dbReference type="PRINTS" id="PR00420">
    <property type="entry name" value="RNGMNOXGNASE"/>
</dbReference>
<dbReference type="Proteomes" id="UP000054481">
    <property type="component" value="Unassembled WGS sequence"/>
</dbReference>
<dbReference type="InterPro" id="IPR036188">
    <property type="entry name" value="FAD/NAD-bd_sf"/>
</dbReference>
<evidence type="ECO:0000256" key="5">
    <source>
        <dbReference type="ARBA" id="ARBA00023033"/>
    </source>
</evidence>
<organism evidence="7 8">
    <name type="scientific">Hirsutella minnesotensis 3608</name>
    <dbReference type="NCBI Taxonomy" id="1043627"/>
    <lineage>
        <taxon>Eukaryota</taxon>
        <taxon>Fungi</taxon>
        <taxon>Dikarya</taxon>
        <taxon>Ascomycota</taxon>
        <taxon>Pezizomycotina</taxon>
        <taxon>Sordariomycetes</taxon>
        <taxon>Hypocreomycetidae</taxon>
        <taxon>Hypocreales</taxon>
        <taxon>Ophiocordycipitaceae</taxon>
        <taxon>Hirsutella</taxon>
    </lineage>
</organism>
<dbReference type="Pfam" id="PF01494">
    <property type="entry name" value="FAD_binding_3"/>
    <property type="match status" value="2"/>
</dbReference>
<evidence type="ECO:0000313" key="8">
    <source>
        <dbReference type="Proteomes" id="UP000054481"/>
    </source>
</evidence>
<dbReference type="InterPro" id="IPR002938">
    <property type="entry name" value="FAD-bd"/>
</dbReference>
<evidence type="ECO:0000313" key="7">
    <source>
        <dbReference type="EMBL" id="KJZ73754.1"/>
    </source>
</evidence>
<evidence type="ECO:0000259" key="6">
    <source>
        <dbReference type="Pfam" id="PF01494"/>
    </source>
</evidence>
<dbReference type="GO" id="GO:0004497">
    <property type="term" value="F:monooxygenase activity"/>
    <property type="evidence" value="ECO:0007669"/>
    <property type="project" value="UniProtKB-KW"/>
</dbReference>
<dbReference type="AlphaFoldDB" id="A0A0F8A4K8"/>
<reference evidence="7 8" key="1">
    <citation type="journal article" date="2014" name="Genome Biol. Evol.">
        <title>Comparative genomics and transcriptomics analyses reveal divergent lifestyle features of nematode endoparasitic fungus Hirsutella minnesotensis.</title>
        <authorList>
            <person name="Lai Y."/>
            <person name="Liu K."/>
            <person name="Zhang X."/>
            <person name="Zhang X."/>
            <person name="Li K."/>
            <person name="Wang N."/>
            <person name="Shu C."/>
            <person name="Wu Y."/>
            <person name="Wang C."/>
            <person name="Bushley K.E."/>
            <person name="Xiang M."/>
            <person name="Liu X."/>
        </authorList>
    </citation>
    <scope>NUCLEOTIDE SEQUENCE [LARGE SCALE GENOMIC DNA]</scope>
    <source>
        <strain evidence="7 8">3608</strain>
    </source>
</reference>
<dbReference type="GO" id="GO:0071949">
    <property type="term" value="F:FAD binding"/>
    <property type="evidence" value="ECO:0007669"/>
    <property type="project" value="InterPro"/>
</dbReference>
<keyword evidence="5" id="KW-0503">Monooxygenase</keyword>
<dbReference type="PANTHER" id="PTHR47178">
    <property type="entry name" value="MONOOXYGENASE, FAD-BINDING"/>
    <property type="match status" value="1"/>
</dbReference>
<dbReference type="SUPFAM" id="SSF51905">
    <property type="entry name" value="FAD/NAD(P)-binding domain"/>
    <property type="match status" value="1"/>
</dbReference>
<feature type="domain" description="FAD-binding" evidence="6">
    <location>
        <begin position="7"/>
        <end position="172"/>
    </location>
</feature>
<dbReference type="EMBL" id="KQ030532">
    <property type="protein sequence ID" value="KJZ73754.1"/>
    <property type="molecule type" value="Genomic_DNA"/>
</dbReference>
<evidence type="ECO:0000256" key="4">
    <source>
        <dbReference type="ARBA" id="ARBA00023002"/>
    </source>
</evidence>